<dbReference type="CDD" id="cd00667">
    <property type="entry name" value="ring_hydroxylating_dioxygenases_beta"/>
    <property type="match status" value="1"/>
</dbReference>
<accession>A0A3S0GYY2</accession>
<dbReference type="RefSeq" id="WP_126470846.1">
    <property type="nucleotide sequence ID" value="NZ_RXOE01000002.1"/>
</dbReference>
<gene>
    <name evidence="3" type="ORF">EJP69_14480</name>
</gene>
<evidence type="ECO:0000313" key="3">
    <source>
        <dbReference type="EMBL" id="RTQ35559.1"/>
    </source>
</evidence>
<organism evidence="3 4">
    <name type="scientific">Variovorax gossypii</name>
    <dbReference type="NCBI Taxonomy" id="1679495"/>
    <lineage>
        <taxon>Bacteria</taxon>
        <taxon>Pseudomonadati</taxon>
        <taxon>Pseudomonadota</taxon>
        <taxon>Betaproteobacteria</taxon>
        <taxon>Burkholderiales</taxon>
        <taxon>Comamonadaceae</taxon>
        <taxon>Variovorax</taxon>
    </lineage>
</organism>
<dbReference type="OrthoDB" id="7062869at2"/>
<dbReference type="InterPro" id="IPR032710">
    <property type="entry name" value="NTF2-like_dom_sf"/>
</dbReference>
<keyword evidence="4" id="KW-1185">Reference proteome</keyword>
<reference evidence="3 4" key="1">
    <citation type="submission" date="2018-12" db="EMBL/GenBank/DDBJ databases">
        <title>The genome of Variovorax gossypii DSM 100435.</title>
        <authorList>
            <person name="Gao J."/>
            <person name="Sun J."/>
        </authorList>
    </citation>
    <scope>NUCLEOTIDE SEQUENCE [LARGE SCALE GENOMIC DNA]</scope>
    <source>
        <strain evidence="3 4">DSM 100435</strain>
    </source>
</reference>
<protein>
    <submittedName>
        <fullName evidence="3">3-phenylpropionate/cinnamic acid dioxygenase subunit beta</fullName>
    </submittedName>
</protein>
<keyword evidence="2" id="KW-0560">Oxidoreductase</keyword>
<name>A0A3S0GYY2_9BURK</name>
<dbReference type="SUPFAM" id="SSF54427">
    <property type="entry name" value="NTF2-like"/>
    <property type="match status" value="1"/>
</dbReference>
<dbReference type="Proteomes" id="UP000267418">
    <property type="component" value="Unassembled WGS sequence"/>
</dbReference>
<dbReference type="AlphaFoldDB" id="A0A3S0GYY2"/>
<dbReference type="GO" id="GO:0051213">
    <property type="term" value="F:dioxygenase activity"/>
    <property type="evidence" value="ECO:0007669"/>
    <property type="project" value="UniProtKB-KW"/>
</dbReference>
<dbReference type="PANTHER" id="PTHR41534:SF2">
    <property type="entry name" value="3-PHENYLPROPIONATE_CINNAMIC ACID DIOXYGENASE SUBUNIT BETA"/>
    <property type="match status" value="1"/>
</dbReference>
<dbReference type="EMBL" id="RXOE01000002">
    <property type="protein sequence ID" value="RTQ35559.1"/>
    <property type="molecule type" value="Genomic_DNA"/>
</dbReference>
<dbReference type="Pfam" id="PF00866">
    <property type="entry name" value="Ring_hydroxyl_B"/>
    <property type="match status" value="1"/>
</dbReference>
<comment type="similarity">
    <text evidence="1">Belongs to the bacterial ring-hydroxylating dioxygenase beta subunit family.</text>
</comment>
<dbReference type="Gene3D" id="3.10.450.50">
    <property type="match status" value="1"/>
</dbReference>
<dbReference type="PANTHER" id="PTHR41534">
    <property type="entry name" value="BLR3401 PROTEIN"/>
    <property type="match status" value="1"/>
</dbReference>
<keyword evidence="3" id="KW-0223">Dioxygenase</keyword>
<sequence>MSELAEPVIEHIARLPRDAKYYEVKREIEEFLYDEANLLDERHFKEWVDTLADDLEYFMPMEYNVKAGEHARRELTTREKQMSWFNEGKWTLTKRAEQILTGVHWAEEPLSRVSRLVSNVQLTAMQTNDGGDLEVDVSSRFLTYQNRCEYEQYFFVGDRKDRIRRTANGWKLARREIRIHQNVLLAKNLSIFF</sequence>
<evidence type="ECO:0000256" key="1">
    <source>
        <dbReference type="ARBA" id="ARBA00009570"/>
    </source>
</evidence>
<comment type="caution">
    <text evidence="3">The sequence shown here is derived from an EMBL/GenBank/DDBJ whole genome shotgun (WGS) entry which is preliminary data.</text>
</comment>
<evidence type="ECO:0000313" key="4">
    <source>
        <dbReference type="Proteomes" id="UP000267418"/>
    </source>
</evidence>
<dbReference type="NCBIfam" id="NF007479">
    <property type="entry name" value="PRK10069.1"/>
    <property type="match status" value="1"/>
</dbReference>
<proteinExistence type="inferred from homology"/>
<dbReference type="GO" id="GO:0019380">
    <property type="term" value="P:3-phenylpropionate catabolic process"/>
    <property type="evidence" value="ECO:0007669"/>
    <property type="project" value="TreeGrafter"/>
</dbReference>
<evidence type="ECO:0000256" key="2">
    <source>
        <dbReference type="ARBA" id="ARBA00023002"/>
    </source>
</evidence>
<dbReference type="InterPro" id="IPR000391">
    <property type="entry name" value="Rng_hydr_dOase-bsu"/>
</dbReference>